<dbReference type="OrthoDB" id="2152361at2759"/>
<feature type="region of interest" description="Disordered" evidence="2">
    <location>
        <begin position="168"/>
        <end position="206"/>
    </location>
</feature>
<dbReference type="Proteomes" id="UP000320333">
    <property type="component" value="Unassembled WGS sequence"/>
</dbReference>
<feature type="compositionally biased region" description="Basic and acidic residues" evidence="2">
    <location>
        <begin position="896"/>
        <end position="907"/>
    </location>
</feature>
<accession>A0A507FAJ7</accession>
<feature type="compositionally biased region" description="Polar residues" evidence="2">
    <location>
        <begin position="168"/>
        <end position="196"/>
    </location>
</feature>
<feature type="compositionally biased region" description="Low complexity" evidence="2">
    <location>
        <begin position="98"/>
        <end position="109"/>
    </location>
</feature>
<feature type="compositionally biased region" description="Low complexity" evidence="2">
    <location>
        <begin position="67"/>
        <end position="82"/>
    </location>
</feature>
<dbReference type="EMBL" id="QEAP01000191">
    <property type="protein sequence ID" value="TPX73349.1"/>
    <property type="molecule type" value="Genomic_DNA"/>
</dbReference>
<proteinExistence type="predicted"/>
<dbReference type="GO" id="GO:0016460">
    <property type="term" value="C:myosin II complex"/>
    <property type="evidence" value="ECO:0007669"/>
    <property type="project" value="TreeGrafter"/>
</dbReference>
<dbReference type="PANTHER" id="PTHR45615:SF40">
    <property type="entry name" value="MYOSIN HEAVY CHAIN, NON-MUSCLE"/>
    <property type="match status" value="1"/>
</dbReference>
<comment type="caution">
    <text evidence="3">The sequence shown here is derived from an EMBL/GenBank/DDBJ whole genome shotgun (WGS) entry which is preliminary data.</text>
</comment>
<feature type="region of interest" description="Disordered" evidence="2">
    <location>
        <begin position="765"/>
        <end position="795"/>
    </location>
</feature>
<feature type="compositionally biased region" description="Polar residues" evidence="2">
    <location>
        <begin position="982"/>
        <end position="998"/>
    </location>
</feature>
<feature type="compositionally biased region" description="Polar residues" evidence="2">
    <location>
        <begin position="266"/>
        <end position="283"/>
    </location>
</feature>
<dbReference type="GO" id="GO:0032982">
    <property type="term" value="C:myosin filament"/>
    <property type="evidence" value="ECO:0007669"/>
    <property type="project" value="TreeGrafter"/>
</dbReference>
<gene>
    <name evidence="3" type="ORF">CcCBS67573_g05375</name>
</gene>
<feature type="region of interest" description="Disordered" evidence="2">
    <location>
        <begin position="56"/>
        <end position="136"/>
    </location>
</feature>
<feature type="coiled-coil region" evidence="1">
    <location>
        <begin position="469"/>
        <end position="496"/>
    </location>
</feature>
<sequence>MSPTASDKKRALLNTVAAISKTLDETEVEFPLLPNLPAKVPLKPPAHMSEHDVAIDQHSPSPHQRGSSSKLQQQTHTQSTQQNRNPSSIFSNPNVFDLSQSQPSLAQASRRPSAPMPQTKSQPDARLSSVRTSDQNLMKETVRQLEAENRKLQFEKAALVSTLIDIKPSQTQQQPRATHSQSPSFHVHSNNSSLQQPAAAFGGPSSAFKSKFPMTGGPVDSRATNTPNHFHYSIPLEHVPGTQVTGGVVDPGRSHTPDHVHYAVHSQESIPRQPTTQALYGQSNPPPPPQQQQQQPQSYMSTEEDQSSKILRRQALDIEALTSQCDILAKENKRLRGRTLELEEIVIGSASIPPNNNNNNQPNEDEKKKESNSNLHNELQTRLANVMARKNLLISTLEKKTHSQGIPLSEAMHIINTLSDAFAGALRSSIATSNNTTSFDALTPLNETQTLQNLDAAIQFQATKPDQPAPITQAQLASLESEKQSLENERAVLQDLAGMYLSELDTSKAFRAIMSNTLSLLHGQLRALAAESSDRIARADAASLAAAKEAEEAKKAHAEIAAKFDPDLVTVDFEKVIGPQMDKQRVLEFEVSRLKGVELTLESIIKEWKNENETLRRMVDEVSGVAGGSGEDIGSVRQEMLKLRSALEDERLKFAKAKEVIRVLKESFGDSKADESSDETALLDIDTLLAGGGMFPDVSKGVASQYAKALHDAIGRSVVDFDELVLLLGENNALKTKNSELVIRLEEQEKRLETSTKECAQVKETLSKEQKAHTSAQHSYESKLKQHDEAAHKTQQELTRLTTESAYYQDMTTSYFSQFSRIEQMASHWFDVKGEHHLQVEAQLRHNMGSRPHLSRLINFEGIFSRVVSLLKDTKESLDSSTQTLAKLRLDLETSTKSESKLKETCNHQKSSLETIKSSHDAQRLHITELEREVSEESGRRAALEVKLRKVVRAAMSMLEVPVDADVLGMHGSAPLKPSATGAKSSRLSPSRSMTGAI</sequence>
<reference evidence="3 4" key="1">
    <citation type="journal article" date="2019" name="Sci. Rep.">
        <title>Comparative genomics of chytrid fungi reveal insights into the obligate biotrophic and pathogenic lifestyle of Synchytrium endobioticum.</title>
        <authorList>
            <person name="van de Vossenberg B.T.L.H."/>
            <person name="Warris S."/>
            <person name="Nguyen H.D.T."/>
            <person name="van Gent-Pelzer M.P.E."/>
            <person name="Joly D.L."/>
            <person name="van de Geest H.C."/>
            <person name="Bonants P.J.M."/>
            <person name="Smith D.S."/>
            <person name="Levesque C.A."/>
            <person name="van der Lee T.A.J."/>
        </authorList>
    </citation>
    <scope>NUCLEOTIDE SEQUENCE [LARGE SCALE GENOMIC DNA]</scope>
    <source>
        <strain evidence="3 4">CBS 675.73</strain>
    </source>
</reference>
<feature type="compositionally biased region" description="Low complexity" evidence="2">
    <location>
        <begin position="353"/>
        <end position="362"/>
    </location>
</feature>
<dbReference type="GO" id="GO:0000146">
    <property type="term" value="F:microfilament motor activity"/>
    <property type="evidence" value="ECO:0007669"/>
    <property type="project" value="TreeGrafter"/>
</dbReference>
<dbReference type="PANTHER" id="PTHR45615">
    <property type="entry name" value="MYOSIN HEAVY CHAIN, NON-MUSCLE"/>
    <property type="match status" value="1"/>
</dbReference>
<feature type="region of interest" description="Disordered" evidence="2">
    <location>
        <begin position="896"/>
        <end position="921"/>
    </location>
</feature>
<dbReference type="AlphaFoldDB" id="A0A507FAJ7"/>
<keyword evidence="4" id="KW-1185">Reference proteome</keyword>
<feature type="region of interest" description="Disordered" evidence="2">
    <location>
        <begin position="974"/>
        <end position="998"/>
    </location>
</feature>
<organism evidence="3 4">
    <name type="scientific">Chytriomyces confervae</name>
    <dbReference type="NCBI Taxonomy" id="246404"/>
    <lineage>
        <taxon>Eukaryota</taxon>
        <taxon>Fungi</taxon>
        <taxon>Fungi incertae sedis</taxon>
        <taxon>Chytridiomycota</taxon>
        <taxon>Chytridiomycota incertae sedis</taxon>
        <taxon>Chytridiomycetes</taxon>
        <taxon>Chytridiales</taxon>
        <taxon>Chytriomycetaceae</taxon>
        <taxon>Chytriomyces</taxon>
    </lineage>
</organism>
<evidence type="ECO:0000256" key="1">
    <source>
        <dbReference type="SAM" id="Coils"/>
    </source>
</evidence>
<name>A0A507FAJ7_9FUNG</name>
<evidence type="ECO:0000313" key="3">
    <source>
        <dbReference type="EMBL" id="TPX73349.1"/>
    </source>
</evidence>
<feature type="region of interest" description="Disordered" evidence="2">
    <location>
        <begin position="350"/>
        <end position="375"/>
    </location>
</feature>
<feature type="compositionally biased region" description="Polar residues" evidence="2">
    <location>
        <begin position="83"/>
        <end position="94"/>
    </location>
</feature>
<protein>
    <submittedName>
        <fullName evidence="3">Uncharacterized protein</fullName>
    </submittedName>
</protein>
<dbReference type="GO" id="GO:0005737">
    <property type="term" value="C:cytoplasm"/>
    <property type="evidence" value="ECO:0007669"/>
    <property type="project" value="TreeGrafter"/>
</dbReference>
<evidence type="ECO:0000256" key="2">
    <source>
        <dbReference type="SAM" id="MobiDB-lite"/>
    </source>
</evidence>
<keyword evidence="1" id="KW-0175">Coiled coil</keyword>
<evidence type="ECO:0000313" key="4">
    <source>
        <dbReference type="Proteomes" id="UP000320333"/>
    </source>
</evidence>
<dbReference type="GO" id="GO:0051015">
    <property type="term" value="F:actin filament binding"/>
    <property type="evidence" value="ECO:0007669"/>
    <property type="project" value="TreeGrafter"/>
</dbReference>
<feature type="region of interest" description="Disordered" evidence="2">
    <location>
        <begin position="264"/>
        <end position="309"/>
    </location>
</feature>
<feature type="compositionally biased region" description="Basic and acidic residues" evidence="2">
    <location>
        <begin position="780"/>
        <end position="795"/>
    </location>
</feature>